<sequence length="93" mass="10507">MAEIRKEEGKFLVDGREVDFSTLKQVQKLDDAELDQVGGGIKIFVKDHWYGPDYLVCGGCGSKSWTIIGAREPNELQLRCDKCGRVSWEKIDT</sequence>
<reference evidence="1" key="1">
    <citation type="submission" date="2023-02" db="EMBL/GenBank/DDBJ databases">
        <title>Gut commensal Christensenella minuta modulates host metabolism via a new class of secondary bile acids.</title>
        <authorList>
            <person name="Liu C."/>
        </authorList>
    </citation>
    <scope>NUCLEOTIDE SEQUENCE</scope>
    <source>
        <strain evidence="1">CA70</strain>
    </source>
</reference>
<evidence type="ECO:0000313" key="1">
    <source>
        <dbReference type="EMBL" id="XCC62098.1"/>
    </source>
</evidence>
<dbReference type="EMBL" id="CP117826">
    <property type="protein sequence ID" value="XCC62098.1"/>
    <property type="molecule type" value="Genomic_DNA"/>
</dbReference>
<accession>A0AAU8A7S4</accession>
<gene>
    <name evidence="1" type="ORF">PUP29_11280</name>
</gene>
<protein>
    <submittedName>
        <fullName evidence="1">Uncharacterized protein</fullName>
    </submittedName>
</protein>
<proteinExistence type="predicted"/>
<name>A0AAU8A7S4_9FIRM</name>
<dbReference type="RefSeq" id="WP_079545698.1">
    <property type="nucleotide sequence ID" value="NZ_CP117826.1"/>
</dbReference>
<organism evidence="1">
    <name type="scientific">Christensenella massiliensis</name>
    <dbReference type="NCBI Taxonomy" id="1805714"/>
    <lineage>
        <taxon>Bacteria</taxon>
        <taxon>Bacillati</taxon>
        <taxon>Bacillota</taxon>
        <taxon>Clostridia</taxon>
        <taxon>Christensenellales</taxon>
        <taxon>Christensenellaceae</taxon>
        <taxon>Christensenella</taxon>
    </lineage>
</organism>
<dbReference type="AlphaFoldDB" id="A0AAU8A7S4"/>